<comment type="subunit">
    <text evidence="1">Homodimer.</text>
</comment>
<dbReference type="InterPro" id="IPR013097">
    <property type="entry name" value="Dabb"/>
</dbReference>
<dbReference type="Pfam" id="PF07876">
    <property type="entry name" value="Dabb"/>
    <property type="match status" value="1"/>
</dbReference>
<dbReference type="Proteomes" id="UP001171916">
    <property type="component" value="Unassembled WGS sequence"/>
</dbReference>
<organism evidence="3 4">
    <name type="scientific">Algoriphagus sediminis</name>
    <dbReference type="NCBI Taxonomy" id="3057113"/>
    <lineage>
        <taxon>Bacteria</taxon>
        <taxon>Pseudomonadati</taxon>
        <taxon>Bacteroidota</taxon>
        <taxon>Cytophagia</taxon>
        <taxon>Cytophagales</taxon>
        <taxon>Cyclobacteriaceae</taxon>
        <taxon>Algoriphagus</taxon>
    </lineage>
</organism>
<accession>A0ABT7Y9V5</accession>
<name>A0ABT7Y9V5_9BACT</name>
<evidence type="ECO:0000256" key="1">
    <source>
        <dbReference type="ARBA" id="ARBA00011738"/>
    </source>
</evidence>
<dbReference type="EMBL" id="JAUEPH010000002">
    <property type="protein sequence ID" value="MDN3203302.1"/>
    <property type="molecule type" value="Genomic_DNA"/>
</dbReference>
<sequence length="149" mass="17274">MKKIFLFVSAGIILFSCSEKSEIQEIEENYDKGLVMEDNQEMEKNNPDSVLRHGVYFSFKEGTSPEQIKEIVDAFRDLQNKIPGIEKFEWGENSSPEGLNRGLTHAFTLTFYSDKARDEYLPHPDHKAFGDLLTPHLKEVLVVDYWTRE</sequence>
<feature type="domain" description="Stress-response A/B barrel" evidence="2">
    <location>
        <begin position="51"/>
        <end position="145"/>
    </location>
</feature>
<dbReference type="SMART" id="SM00886">
    <property type="entry name" value="Dabb"/>
    <property type="match status" value="1"/>
</dbReference>
<dbReference type="PANTHER" id="PTHR33178">
    <property type="match status" value="1"/>
</dbReference>
<keyword evidence="4" id="KW-1185">Reference proteome</keyword>
<dbReference type="PANTHER" id="PTHR33178:SF10">
    <property type="entry name" value="STRESS-RESPONSE A_B BARREL DOMAIN-CONTAINING PROTEIN"/>
    <property type="match status" value="1"/>
</dbReference>
<evidence type="ECO:0000313" key="3">
    <source>
        <dbReference type="EMBL" id="MDN3203302.1"/>
    </source>
</evidence>
<evidence type="ECO:0000313" key="4">
    <source>
        <dbReference type="Proteomes" id="UP001171916"/>
    </source>
</evidence>
<comment type="caution">
    <text evidence="3">The sequence shown here is derived from an EMBL/GenBank/DDBJ whole genome shotgun (WGS) entry which is preliminary data.</text>
</comment>
<protein>
    <submittedName>
        <fullName evidence="3">Dabb family protein</fullName>
    </submittedName>
</protein>
<dbReference type="RefSeq" id="WP_289998866.1">
    <property type="nucleotide sequence ID" value="NZ_JAUEPH010000002.1"/>
</dbReference>
<reference evidence="3" key="1">
    <citation type="submission" date="2023-06" db="EMBL/GenBank/DDBJ databases">
        <title>Robiginitalea aurantiacus sp. nov. and Algoriphagus sediminis sp. nov., isolated from coastal sediment.</title>
        <authorList>
            <person name="Zhou Z.Y."/>
            <person name="An J."/>
            <person name="Jia Y.W."/>
            <person name="Du Z.J."/>
        </authorList>
    </citation>
    <scope>NUCLEOTIDE SEQUENCE</scope>
    <source>
        <strain evidence="3">C2-7</strain>
    </source>
</reference>
<dbReference type="Gene3D" id="3.30.70.100">
    <property type="match status" value="1"/>
</dbReference>
<dbReference type="InterPro" id="IPR011008">
    <property type="entry name" value="Dimeric_a/b-barrel"/>
</dbReference>
<dbReference type="InterPro" id="IPR044662">
    <property type="entry name" value="HS1/DABB1-like"/>
</dbReference>
<gene>
    <name evidence="3" type="ORF">QVH07_04050</name>
</gene>
<dbReference type="PROSITE" id="PS51257">
    <property type="entry name" value="PROKAR_LIPOPROTEIN"/>
    <property type="match status" value="1"/>
</dbReference>
<proteinExistence type="predicted"/>
<dbReference type="PROSITE" id="PS51502">
    <property type="entry name" value="S_R_A_B_BARREL"/>
    <property type="match status" value="1"/>
</dbReference>
<dbReference type="SUPFAM" id="SSF54909">
    <property type="entry name" value="Dimeric alpha+beta barrel"/>
    <property type="match status" value="1"/>
</dbReference>
<evidence type="ECO:0000259" key="2">
    <source>
        <dbReference type="PROSITE" id="PS51502"/>
    </source>
</evidence>